<dbReference type="Proteomes" id="UP001597112">
    <property type="component" value="Unassembled WGS sequence"/>
</dbReference>
<name>A0ABW3K7T0_9BACT</name>
<evidence type="ECO:0000313" key="3">
    <source>
        <dbReference type="Proteomes" id="UP001597112"/>
    </source>
</evidence>
<reference evidence="3" key="1">
    <citation type="journal article" date="2019" name="Int. J. Syst. Evol. Microbiol.">
        <title>The Global Catalogue of Microorganisms (GCM) 10K type strain sequencing project: providing services to taxonomists for standard genome sequencing and annotation.</title>
        <authorList>
            <consortium name="The Broad Institute Genomics Platform"/>
            <consortium name="The Broad Institute Genome Sequencing Center for Infectious Disease"/>
            <person name="Wu L."/>
            <person name="Ma J."/>
        </authorList>
    </citation>
    <scope>NUCLEOTIDE SEQUENCE [LARGE SCALE GENOMIC DNA]</scope>
    <source>
        <strain evidence="3">CCUG 58938</strain>
    </source>
</reference>
<gene>
    <name evidence="2" type="ORF">ACFQ21_18645</name>
</gene>
<keyword evidence="1" id="KW-0732">Signal</keyword>
<protein>
    <recommendedName>
        <fullName evidence="4">Lipocalin-like domain-containing protein</fullName>
    </recommendedName>
</protein>
<dbReference type="EMBL" id="JBHTKA010000007">
    <property type="protein sequence ID" value="MFD1001353.1"/>
    <property type="molecule type" value="Genomic_DNA"/>
</dbReference>
<evidence type="ECO:0000313" key="2">
    <source>
        <dbReference type="EMBL" id="MFD1001353.1"/>
    </source>
</evidence>
<feature type="chain" id="PRO_5046636348" description="Lipocalin-like domain-containing protein" evidence="1">
    <location>
        <begin position="23"/>
        <end position="151"/>
    </location>
</feature>
<organism evidence="2 3">
    <name type="scientific">Ohtaekwangia kribbensis</name>
    <dbReference type="NCBI Taxonomy" id="688913"/>
    <lineage>
        <taxon>Bacteria</taxon>
        <taxon>Pseudomonadati</taxon>
        <taxon>Bacteroidota</taxon>
        <taxon>Cytophagia</taxon>
        <taxon>Cytophagales</taxon>
        <taxon>Fulvivirgaceae</taxon>
        <taxon>Ohtaekwangia</taxon>
    </lineage>
</organism>
<accession>A0ABW3K7T0</accession>
<comment type="caution">
    <text evidence="2">The sequence shown here is derived from an EMBL/GenBank/DDBJ whole genome shotgun (WGS) entry which is preliminary data.</text>
</comment>
<evidence type="ECO:0000256" key="1">
    <source>
        <dbReference type="SAM" id="SignalP"/>
    </source>
</evidence>
<evidence type="ECO:0008006" key="4">
    <source>
        <dbReference type="Google" id="ProtNLM"/>
    </source>
</evidence>
<sequence length="151" mass="16950">MKSRYILMILLSGMLIYTGCSSDDEPEASITEQQIEKLKGSWRATTVTLDEVQQDDYDAFTLAITVNTATSVHYAITGNPDYSPWVSEFGGRFSFDERDPTAYLIREDDVSIQYSVTGTTLVMEFTYEDESAGGRQSSVSGNWKFTFSKVQ</sequence>
<keyword evidence="3" id="KW-1185">Reference proteome</keyword>
<proteinExistence type="predicted"/>
<feature type="signal peptide" evidence="1">
    <location>
        <begin position="1"/>
        <end position="22"/>
    </location>
</feature>
<dbReference type="RefSeq" id="WP_377580991.1">
    <property type="nucleotide sequence ID" value="NZ_JBHTKA010000007.1"/>
</dbReference>